<comment type="caution">
    <text evidence="1">The sequence shown here is derived from an EMBL/GenBank/DDBJ whole genome shotgun (WGS) entry which is preliminary data.</text>
</comment>
<reference evidence="1" key="1">
    <citation type="submission" date="2023-07" db="EMBL/GenBank/DDBJ databases">
        <authorList>
            <person name="Kim M.K."/>
        </authorList>
    </citation>
    <scope>NUCLEOTIDE SEQUENCE</scope>
    <source>
        <strain evidence="1">ASUV-10-1</strain>
    </source>
</reference>
<evidence type="ECO:0000313" key="1">
    <source>
        <dbReference type="EMBL" id="MDO7874154.1"/>
    </source>
</evidence>
<organism evidence="1 2">
    <name type="scientific">Hymenobacter aranciens</name>
    <dbReference type="NCBI Taxonomy" id="3063996"/>
    <lineage>
        <taxon>Bacteria</taxon>
        <taxon>Pseudomonadati</taxon>
        <taxon>Bacteroidota</taxon>
        <taxon>Cytophagia</taxon>
        <taxon>Cytophagales</taxon>
        <taxon>Hymenobacteraceae</taxon>
        <taxon>Hymenobacter</taxon>
    </lineage>
</organism>
<evidence type="ECO:0008006" key="3">
    <source>
        <dbReference type="Google" id="ProtNLM"/>
    </source>
</evidence>
<dbReference type="EMBL" id="JAUQSY010000003">
    <property type="protein sequence ID" value="MDO7874154.1"/>
    <property type="molecule type" value="Genomic_DNA"/>
</dbReference>
<sequence>MKAAPELLAARAAELAFLSPYHFLRELPAAAREQFGGAALADFGADAAEEVLPMADTSGQWLLRRLPWDSAFFEIPTCRLVTGLFTGETPPAALQTAAAALRSQLAQQGCFYAFSVVPAEDIRLLQALSGAGWQLIETRLHYYHPAVAEAAAPRWPVRPARADEAALLGRVAAAARNPFDRFHADPWIGAERADALLARYAEAATTGALADVVLVPAEPGLPIDSFLAISDLQVDTQKLGVPLSRVLLAAVGPANRGWHRRLLSETLHRARTLGQRYVLMTTQATNRAVVHNAEALGFRLGATSHVLACHLSLPE</sequence>
<dbReference type="Gene3D" id="3.40.630.30">
    <property type="match status" value="1"/>
</dbReference>
<evidence type="ECO:0000313" key="2">
    <source>
        <dbReference type="Proteomes" id="UP001176429"/>
    </source>
</evidence>
<dbReference type="SUPFAM" id="SSF55729">
    <property type="entry name" value="Acyl-CoA N-acyltransferases (Nat)"/>
    <property type="match status" value="1"/>
</dbReference>
<dbReference type="Proteomes" id="UP001176429">
    <property type="component" value="Unassembled WGS sequence"/>
</dbReference>
<dbReference type="RefSeq" id="WP_305005470.1">
    <property type="nucleotide sequence ID" value="NZ_JAUQSY010000003.1"/>
</dbReference>
<protein>
    <recommendedName>
        <fullName evidence="3">GNAT family N-acetyltransferase</fullName>
    </recommendedName>
</protein>
<gene>
    <name evidence="1" type="ORF">Q5H93_05370</name>
</gene>
<proteinExistence type="predicted"/>
<dbReference type="InterPro" id="IPR016181">
    <property type="entry name" value="Acyl_CoA_acyltransferase"/>
</dbReference>
<accession>A0ABT9B7A8</accession>
<keyword evidence="2" id="KW-1185">Reference proteome</keyword>
<name>A0ABT9B7A8_9BACT</name>